<keyword evidence="1" id="KW-0472">Membrane</keyword>
<dbReference type="RefSeq" id="WP_160682088.1">
    <property type="nucleotide sequence ID" value="NZ_WTYW01000001.1"/>
</dbReference>
<keyword evidence="1" id="KW-1133">Transmembrane helix</keyword>
<accession>A0A844ZJ30</accession>
<dbReference type="Proteomes" id="UP000433104">
    <property type="component" value="Unassembled WGS sequence"/>
</dbReference>
<dbReference type="AlphaFoldDB" id="A0A844ZJ30"/>
<feature type="transmembrane region" description="Helical" evidence="1">
    <location>
        <begin position="132"/>
        <end position="154"/>
    </location>
</feature>
<evidence type="ECO:0000256" key="1">
    <source>
        <dbReference type="SAM" id="Phobius"/>
    </source>
</evidence>
<evidence type="ECO:0000313" key="3">
    <source>
        <dbReference type="Proteomes" id="UP000433104"/>
    </source>
</evidence>
<gene>
    <name evidence="2" type="ORF">GRI38_06700</name>
</gene>
<protein>
    <submittedName>
        <fullName evidence="2">Uncharacterized protein</fullName>
    </submittedName>
</protein>
<feature type="transmembrane region" description="Helical" evidence="1">
    <location>
        <begin position="51"/>
        <end position="71"/>
    </location>
</feature>
<proteinExistence type="predicted"/>
<reference evidence="2 3" key="1">
    <citation type="submission" date="2019-12" db="EMBL/GenBank/DDBJ databases">
        <title>Genomic-based taxomic classification of the family Erythrobacteraceae.</title>
        <authorList>
            <person name="Xu L."/>
        </authorList>
    </citation>
    <scope>NUCLEOTIDE SEQUENCE [LARGE SCALE GENOMIC DNA]</scope>
    <source>
        <strain evidence="2 3">MCCC 1A09962</strain>
    </source>
</reference>
<feature type="transmembrane region" description="Helical" evidence="1">
    <location>
        <begin position="91"/>
        <end position="112"/>
    </location>
</feature>
<organism evidence="2 3">
    <name type="scientific">Parapontixanthobacter aurantiacus</name>
    <dbReference type="NCBI Taxonomy" id="1463599"/>
    <lineage>
        <taxon>Bacteria</taxon>
        <taxon>Pseudomonadati</taxon>
        <taxon>Pseudomonadota</taxon>
        <taxon>Alphaproteobacteria</taxon>
        <taxon>Sphingomonadales</taxon>
        <taxon>Erythrobacteraceae</taxon>
        <taxon>Parapontixanthobacter</taxon>
    </lineage>
</organism>
<keyword evidence="1" id="KW-0812">Transmembrane</keyword>
<sequence>MPDFIRCHRWPILTFLICLLLGFLARQSIGSIYGTMEAIALLDALSRAGLYLASAVMTASATTMALMLTLIGMIKRMDESFDRQAYRNIDLIARLTTASLLLSLLLLMAFVFPVGEFEEMPPRWFDRLYELLFAGTTLMIALAAATVVLIYTTLVRVISTVTPSDDI</sequence>
<comment type="caution">
    <text evidence="2">The sequence shown here is derived from an EMBL/GenBank/DDBJ whole genome shotgun (WGS) entry which is preliminary data.</text>
</comment>
<name>A0A844ZJ30_9SPHN</name>
<evidence type="ECO:0000313" key="2">
    <source>
        <dbReference type="EMBL" id="MXO85719.1"/>
    </source>
</evidence>
<dbReference type="EMBL" id="WTYW01000001">
    <property type="protein sequence ID" value="MXO85719.1"/>
    <property type="molecule type" value="Genomic_DNA"/>
</dbReference>
<keyword evidence="3" id="KW-1185">Reference proteome</keyword>
<dbReference type="OrthoDB" id="7629491at2"/>